<dbReference type="PROSITE" id="PS01124">
    <property type="entry name" value="HTH_ARAC_FAMILY_2"/>
    <property type="match status" value="1"/>
</dbReference>
<keyword evidence="7" id="KW-1185">Reference proteome</keyword>
<evidence type="ECO:0000256" key="1">
    <source>
        <dbReference type="ARBA" id="ARBA00023015"/>
    </source>
</evidence>
<dbReference type="InterPro" id="IPR041522">
    <property type="entry name" value="CdaR_GGDEF"/>
</dbReference>
<dbReference type="AlphaFoldDB" id="A0A927C716"/>
<dbReference type="InterPro" id="IPR018060">
    <property type="entry name" value="HTH_AraC"/>
</dbReference>
<dbReference type="InterPro" id="IPR018062">
    <property type="entry name" value="HTH_AraC-typ_CS"/>
</dbReference>
<accession>A0A927C716</accession>
<dbReference type="Pfam" id="PF17853">
    <property type="entry name" value="GGDEF_2"/>
    <property type="match status" value="1"/>
</dbReference>
<keyword evidence="4" id="KW-1133">Transmembrane helix</keyword>
<evidence type="ECO:0000313" key="6">
    <source>
        <dbReference type="EMBL" id="MBD2860916.1"/>
    </source>
</evidence>
<dbReference type="SUPFAM" id="SSF46689">
    <property type="entry name" value="Homeodomain-like"/>
    <property type="match status" value="1"/>
</dbReference>
<dbReference type="InterPro" id="IPR020449">
    <property type="entry name" value="Tscrpt_reg_AraC-type_HTH"/>
</dbReference>
<dbReference type="PRINTS" id="PR00032">
    <property type="entry name" value="HTHARAC"/>
</dbReference>
<comment type="caution">
    <text evidence="6">The sequence shown here is derived from an EMBL/GenBank/DDBJ whole genome shotgun (WGS) entry which is preliminary data.</text>
</comment>
<dbReference type="Proteomes" id="UP000639396">
    <property type="component" value="Unassembled WGS sequence"/>
</dbReference>
<keyword evidence="3" id="KW-0804">Transcription</keyword>
<dbReference type="RefSeq" id="WP_190924454.1">
    <property type="nucleotide sequence ID" value="NZ_JACXJA010000003.1"/>
</dbReference>
<feature type="domain" description="HTH araC/xylS-type" evidence="5">
    <location>
        <begin position="642"/>
        <end position="741"/>
    </location>
</feature>
<name>A0A927C716_9BACL</name>
<dbReference type="GO" id="GO:0043565">
    <property type="term" value="F:sequence-specific DNA binding"/>
    <property type="evidence" value="ECO:0007669"/>
    <property type="project" value="InterPro"/>
</dbReference>
<keyword evidence="1" id="KW-0805">Transcription regulation</keyword>
<keyword evidence="4" id="KW-0812">Transmembrane</keyword>
<sequence length="746" mass="83467">MRKNWFYRLLFSYMPVFIAVCVTLLLITFVSVRQLSDKSAIKSNEAVVRNAVQLIEQSLRAIENAMYDTVSTDARVAAFYNGSDPSYAGAYPAALALGNLKSRMPLVHSLYLYRPEDHTVLMPTSISRLESFPDQAYLERVYNSDRRYTWGDLRPLDETTLAGKRADVVSLSKISDLRTTGLLVANIDVSSLQTLLSDSTDTSTGYLEITGADGAVIAHTSGAEARAGQQERKKLVTAEMPYTGWKIEGGLLQPGIFGWVSQVLYVSVSLGVICVASGLVWMIFVTRRHYRPVETLVRQISVFSAKRSAILSPVPGKRDEFQTIGLALDSLWDQSNRLSRENEENRRFRKTFLFRRLAEGRTAAASREALREAEQLGLWADAGMASAVVVEIDRFFVNVCRNYTDPDRQLLKYALQSAAEETVRGAGFPVWTDWLGEHRLGIMIGHRGDSAAGSQAEVPLERLRSWAEASLPFTVTIGVGAAALRIEEISRSFQTASEALAYKVPLGLNRVIRFRDLPEGGRPEIVAELQRIKEISRAFRMGEPGWREEWSLLLASMQGSSLGGEQIRHLLFVLLYHVQREMIELPAELQSAWLAESGKLEDALKEGETLGEIDAALTAVFDAVGERLLQWRESRNNRNVLQEVKTYIDANYADPGLSQAMLGDEFRLHPTSISRLFKEEFGVKFVDYVNSVRIEQAMRLMEQTELPVQDIAEKVGFVHSQTFIKIFKKCTGYTPGAYRKEKTGAG</sequence>
<evidence type="ECO:0000256" key="2">
    <source>
        <dbReference type="ARBA" id="ARBA00023125"/>
    </source>
</evidence>
<feature type="transmembrane region" description="Helical" evidence="4">
    <location>
        <begin position="12"/>
        <end position="32"/>
    </location>
</feature>
<evidence type="ECO:0000313" key="7">
    <source>
        <dbReference type="Proteomes" id="UP000639396"/>
    </source>
</evidence>
<dbReference type="Gene3D" id="1.10.10.60">
    <property type="entry name" value="Homeodomain-like"/>
    <property type="match status" value="2"/>
</dbReference>
<evidence type="ECO:0000259" key="5">
    <source>
        <dbReference type="PROSITE" id="PS01124"/>
    </source>
</evidence>
<dbReference type="GO" id="GO:0003700">
    <property type="term" value="F:DNA-binding transcription factor activity"/>
    <property type="evidence" value="ECO:0007669"/>
    <property type="project" value="InterPro"/>
</dbReference>
<dbReference type="EMBL" id="JACXJA010000003">
    <property type="protein sequence ID" value="MBD2860916.1"/>
    <property type="molecule type" value="Genomic_DNA"/>
</dbReference>
<gene>
    <name evidence="6" type="ORF">IDH45_02805</name>
</gene>
<evidence type="ECO:0000256" key="3">
    <source>
        <dbReference type="ARBA" id="ARBA00023163"/>
    </source>
</evidence>
<dbReference type="PANTHER" id="PTHR43280">
    <property type="entry name" value="ARAC-FAMILY TRANSCRIPTIONAL REGULATOR"/>
    <property type="match status" value="1"/>
</dbReference>
<dbReference type="PANTHER" id="PTHR43280:SF28">
    <property type="entry name" value="HTH-TYPE TRANSCRIPTIONAL ACTIVATOR RHAS"/>
    <property type="match status" value="1"/>
</dbReference>
<dbReference type="InterPro" id="IPR009057">
    <property type="entry name" value="Homeodomain-like_sf"/>
</dbReference>
<keyword evidence="4" id="KW-0472">Membrane</keyword>
<keyword evidence="2" id="KW-0238">DNA-binding</keyword>
<protein>
    <submittedName>
        <fullName evidence="6">Helix-turn-helix domain-containing protein</fullName>
    </submittedName>
</protein>
<proteinExistence type="predicted"/>
<dbReference type="Pfam" id="PF12833">
    <property type="entry name" value="HTH_18"/>
    <property type="match status" value="1"/>
</dbReference>
<evidence type="ECO:0000256" key="4">
    <source>
        <dbReference type="SAM" id="Phobius"/>
    </source>
</evidence>
<reference evidence="6" key="1">
    <citation type="submission" date="2020-09" db="EMBL/GenBank/DDBJ databases">
        <title>A novel bacterium of genus Paenibacillus, isolated from South China Sea.</title>
        <authorList>
            <person name="Huang H."/>
            <person name="Mo K."/>
            <person name="Hu Y."/>
        </authorList>
    </citation>
    <scope>NUCLEOTIDE SEQUENCE</scope>
    <source>
        <strain evidence="6">IB182363</strain>
    </source>
</reference>
<feature type="transmembrane region" description="Helical" evidence="4">
    <location>
        <begin position="263"/>
        <end position="284"/>
    </location>
</feature>
<organism evidence="6 7">
    <name type="scientific">Paenibacillus oceani</name>
    <dbReference type="NCBI Taxonomy" id="2772510"/>
    <lineage>
        <taxon>Bacteria</taxon>
        <taxon>Bacillati</taxon>
        <taxon>Bacillota</taxon>
        <taxon>Bacilli</taxon>
        <taxon>Bacillales</taxon>
        <taxon>Paenibacillaceae</taxon>
        <taxon>Paenibacillus</taxon>
    </lineage>
</organism>
<dbReference type="PROSITE" id="PS00041">
    <property type="entry name" value="HTH_ARAC_FAMILY_1"/>
    <property type="match status" value="1"/>
</dbReference>
<dbReference type="SMART" id="SM00342">
    <property type="entry name" value="HTH_ARAC"/>
    <property type="match status" value="1"/>
</dbReference>